<evidence type="ECO:0000313" key="2">
    <source>
        <dbReference type="EMBL" id="MFD1628560.1"/>
    </source>
</evidence>
<dbReference type="RefSeq" id="WP_379660944.1">
    <property type="nucleotide sequence ID" value="NZ_JBHUDG010000002.1"/>
</dbReference>
<evidence type="ECO:0008006" key="4">
    <source>
        <dbReference type="Google" id="ProtNLM"/>
    </source>
</evidence>
<dbReference type="EMBL" id="JBHUDG010000002">
    <property type="protein sequence ID" value="MFD1628560.1"/>
    <property type="molecule type" value="Genomic_DNA"/>
</dbReference>
<organism evidence="2 3">
    <name type="scientific">Pseudopedobacter beijingensis</name>
    <dbReference type="NCBI Taxonomy" id="1207056"/>
    <lineage>
        <taxon>Bacteria</taxon>
        <taxon>Pseudomonadati</taxon>
        <taxon>Bacteroidota</taxon>
        <taxon>Sphingobacteriia</taxon>
        <taxon>Sphingobacteriales</taxon>
        <taxon>Sphingobacteriaceae</taxon>
        <taxon>Pseudopedobacter</taxon>
    </lineage>
</organism>
<protein>
    <recommendedName>
        <fullName evidence="4">Anti-sigma factor</fullName>
    </recommendedName>
</protein>
<keyword evidence="1" id="KW-1133">Transmembrane helix</keyword>
<dbReference type="Proteomes" id="UP001597118">
    <property type="component" value="Unassembled WGS sequence"/>
</dbReference>
<keyword evidence="3" id="KW-1185">Reference proteome</keyword>
<proteinExistence type="predicted"/>
<evidence type="ECO:0000256" key="1">
    <source>
        <dbReference type="SAM" id="Phobius"/>
    </source>
</evidence>
<keyword evidence="1" id="KW-0812">Transmembrane</keyword>
<evidence type="ECO:0000313" key="3">
    <source>
        <dbReference type="Proteomes" id="UP001597118"/>
    </source>
</evidence>
<accession>A0ABW4I792</accession>
<comment type="caution">
    <text evidence="2">The sequence shown here is derived from an EMBL/GenBank/DDBJ whole genome shotgun (WGS) entry which is preliminary data.</text>
</comment>
<gene>
    <name evidence="2" type="ORF">ACFSAH_01655</name>
</gene>
<name>A0ABW4I792_9SPHI</name>
<keyword evidence="1" id="KW-0472">Membrane</keyword>
<reference evidence="3" key="1">
    <citation type="journal article" date="2019" name="Int. J. Syst. Evol. Microbiol.">
        <title>The Global Catalogue of Microorganisms (GCM) 10K type strain sequencing project: providing services to taxonomists for standard genome sequencing and annotation.</title>
        <authorList>
            <consortium name="The Broad Institute Genomics Platform"/>
            <consortium name="The Broad Institute Genome Sequencing Center for Infectious Disease"/>
            <person name="Wu L."/>
            <person name="Ma J."/>
        </authorList>
    </citation>
    <scope>NUCLEOTIDE SEQUENCE [LARGE SCALE GENOMIC DNA]</scope>
    <source>
        <strain evidence="3">CCUG 53762</strain>
    </source>
</reference>
<feature type="transmembrane region" description="Helical" evidence="1">
    <location>
        <begin position="48"/>
        <end position="67"/>
    </location>
</feature>
<sequence>MSDNEFDHVFKSKFEELDIQPSKDLWAGISKSLNEGNQQQIKRRKFPVVWLAAASVLFFGIGVKLFMPKEETIKLSSSKQIEEESKDVEQLRNLHIKIEKESLHHYDKEANEKRYLEMMAALDNDESLKPKSKTEKVAVAMPKQVKFLAVAESNQDQQISQSTLEKAIDDILAEQEEKNVMMAAIGETTGTESKDKIKNVSDLLNFVISKIDKREEKIVKLSKTEESDMEVTGINLGLFKYNKKY</sequence>